<proteinExistence type="predicted"/>
<evidence type="ECO:0000313" key="1">
    <source>
        <dbReference type="EMBL" id="MBE1489152.1"/>
    </source>
</evidence>
<dbReference type="EMBL" id="JADBEB010000001">
    <property type="protein sequence ID" value="MBE1489152.1"/>
    <property type="molecule type" value="Genomic_DNA"/>
</dbReference>
<comment type="caution">
    <text evidence="1">The sequence shown here is derived from an EMBL/GenBank/DDBJ whole genome shotgun (WGS) entry which is preliminary data.</text>
</comment>
<accession>A0A927QZK1</accession>
<name>A0A927QZK1_9ACTN</name>
<evidence type="ECO:0000313" key="2">
    <source>
        <dbReference type="Proteomes" id="UP000649753"/>
    </source>
</evidence>
<dbReference type="Proteomes" id="UP000649753">
    <property type="component" value="Unassembled WGS sequence"/>
</dbReference>
<keyword evidence="2" id="KW-1185">Reference proteome</keyword>
<gene>
    <name evidence="1" type="ORF">H4W31_004790</name>
</gene>
<organism evidence="1 2">
    <name type="scientific">Plantactinospora soyae</name>
    <dbReference type="NCBI Taxonomy" id="1544732"/>
    <lineage>
        <taxon>Bacteria</taxon>
        <taxon>Bacillati</taxon>
        <taxon>Actinomycetota</taxon>
        <taxon>Actinomycetes</taxon>
        <taxon>Micromonosporales</taxon>
        <taxon>Micromonosporaceae</taxon>
        <taxon>Plantactinospora</taxon>
    </lineage>
</organism>
<dbReference type="AlphaFoldDB" id="A0A927QZK1"/>
<sequence>MRCPTVGSAAGLVLLAGRTTDLRGGYGLTPVLFAAAGATRAPARSPTEKVIEGRQLKIVRLFGGDIRNRVQRRAVR</sequence>
<protein>
    <submittedName>
        <fullName evidence="1">Uncharacterized protein</fullName>
    </submittedName>
</protein>
<reference evidence="1" key="1">
    <citation type="submission" date="2020-10" db="EMBL/GenBank/DDBJ databases">
        <title>Sequencing the genomes of 1000 actinobacteria strains.</title>
        <authorList>
            <person name="Klenk H.-P."/>
        </authorList>
    </citation>
    <scope>NUCLEOTIDE SEQUENCE</scope>
    <source>
        <strain evidence="1">DSM 46832</strain>
    </source>
</reference>